<gene>
    <name evidence="2" type="ORF">EI698_00005</name>
</gene>
<reference evidence="2" key="1">
    <citation type="submission" date="2018-12" db="EMBL/GenBank/DDBJ databases">
        <authorList>
            <consortium name="GenomeTrakr network: Whole genome sequencing for foodborne pathogen traceback"/>
        </authorList>
    </citation>
    <scope>NUCLEOTIDE SEQUENCE</scope>
    <source>
        <strain evidence="2">FDA00013755</strain>
    </source>
</reference>
<evidence type="ECO:0008006" key="3">
    <source>
        <dbReference type="Google" id="ProtNLM"/>
    </source>
</evidence>
<dbReference type="Pfam" id="PF15284">
    <property type="entry name" value="PAGK"/>
    <property type="match status" value="1"/>
</dbReference>
<name>A0A5T3M654_SALER</name>
<organism evidence="2">
    <name type="scientific">Salmonella enterica</name>
    <name type="common">Salmonella choleraesuis</name>
    <dbReference type="NCBI Taxonomy" id="28901"/>
    <lineage>
        <taxon>Bacteria</taxon>
        <taxon>Pseudomonadati</taxon>
        <taxon>Pseudomonadota</taxon>
        <taxon>Gammaproteobacteria</taxon>
        <taxon>Enterobacterales</taxon>
        <taxon>Enterobacteriaceae</taxon>
        <taxon>Salmonella</taxon>
    </lineage>
</organism>
<protein>
    <recommendedName>
        <fullName evidence="3">Phage virulence factor</fullName>
    </recommendedName>
</protein>
<evidence type="ECO:0000313" key="2">
    <source>
        <dbReference type="EMBL" id="EAN5782054.1"/>
    </source>
</evidence>
<evidence type="ECO:0000256" key="1">
    <source>
        <dbReference type="SAM" id="SignalP"/>
    </source>
</evidence>
<dbReference type="InterPro" id="IPR029335">
    <property type="entry name" value="PAGK"/>
</dbReference>
<keyword evidence="1" id="KW-0732">Signal</keyword>
<dbReference type="AlphaFoldDB" id="A0A5T3M654"/>
<proteinExistence type="predicted"/>
<feature type="chain" id="PRO_5026190991" description="Phage virulence factor" evidence="1">
    <location>
        <begin position="27"/>
        <end position="54"/>
    </location>
</feature>
<feature type="signal peptide" evidence="1">
    <location>
        <begin position="1"/>
        <end position="26"/>
    </location>
</feature>
<feature type="non-terminal residue" evidence="2">
    <location>
        <position position="54"/>
    </location>
</feature>
<sequence>MRHVKNIFLVLVFALSAAAFSTSAMAASTPPPDHKPGGLDIGDIVLPPPPDWCK</sequence>
<dbReference type="EMBL" id="AACYOW010000001">
    <property type="protein sequence ID" value="EAN5782054.1"/>
    <property type="molecule type" value="Genomic_DNA"/>
</dbReference>
<accession>A0A5T3M654</accession>
<comment type="caution">
    <text evidence="2">The sequence shown here is derived from an EMBL/GenBank/DDBJ whole genome shotgun (WGS) entry which is preliminary data.</text>
</comment>